<evidence type="ECO:0000256" key="3">
    <source>
        <dbReference type="ARBA" id="ARBA00023163"/>
    </source>
</evidence>
<dbReference type="SUPFAM" id="SSF46785">
    <property type="entry name" value="Winged helix' DNA-binding domain"/>
    <property type="match status" value="1"/>
</dbReference>
<evidence type="ECO:0000256" key="2">
    <source>
        <dbReference type="ARBA" id="ARBA00023125"/>
    </source>
</evidence>
<dbReference type="AlphaFoldDB" id="A0A380HM90"/>
<name>A0A380HM90_STASA</name>
<keyword evidence="3" id="KW-0804">Transcription</keyword>
<evidence type="ECO:0000256" key="1">
    <source>
        <dbReference type="ARBA" id="ARBA00023015"/>
    </source>
</evidence>
<dbReference type="PANTHER" id="PTHR42756:SF1">
    <property type="entry name" value="TRANSCRIPTIONAL REPRESSOR OF EMRAB OPERON"/>
    <property type="match status" value="1"/>
</dbReference>
<dbReference type="GO" id="GO:0003677">
    <property type="term" value="F:DNA binding"/>
    <property type="evidence" value="ECO:0007669"/>
    <property type="project" value="UniProtKB-KW"/>
</dbReference>
<dbReference type="PANTHER" id="PTHR42756">
    <property type="entry name" value="TRANSCRIPTIONAL REGULATOR, MARR"/>
    <property type="match status" value="1"/>
</dbReference>
<gene>
    <name evidence="4" type="ORF">NCTC7688_01987</name>
</gene>
<dbReference type="SMART" id="SM00347">
    <property type="entry name" value="HTH_MARR"/>
    <property type="match status" value="1"/>
</dbReference>
<dbReference type="InterPro" id="IPR036388">
    <property type="entry name" value="WH-like_DNA-bd_sf"/>
</dbReference>
<dbReference type="Gene3D" id="1.10.10.10">
    <property type="entry name" value="Winged helix-like DNA-binding domain superfamily/Winged helix DNA-binding domain"/>
    <property type="match status" value="1"/>
</dbReference>
<reference evidence="4 5" key="1">
    <citation type="submission" date="2018-06" db="EMBL/GenBank/DDBJ databases">
        <authorList>
            <consortium name="Pathogen Informatics"/>
            <person name="Doyle S."/>
        </authorList>
    </citation>
    <scope>NUCLEOTIDE SEQUENCE [LARGE SCALE GENOMIC DNA]</scope>
    <source>
        <strain evidence="4 5">NCTC7688</strain>
    </source>
</reference>
<dbReference type="Pfam" id="PF01047">
    <property type="entry name" value="MarR"/>
    <property type="match status" value="1"/>
</dbReference>
<dbReference type="Proteomes" id="UP000254707">
    <property type="component" value="Unassembled WGS sequence"/>
</dbReference>
<keyword evidence="2" id="KW-0238">DNA-binding</keyword>
<dbReference type="GeneID" id="3616651"/>
<sequence length="141" mass="16692">MYKQLEQLITLTSNDLNLVSRRFGQRTDLTSEQLEMLRILYNYKKLSQYDLTMKINKEQSIVSRWIKKLCQMGYITSKQSNKDMRCKDLMVTEKSKALVEQINEVRIALIEARCQNLTAKDIESLNQLLKKLNAHHTYFIK</sequence>
<dbReference type="RefSeq" id="WP_002483721.1">
    <property type="nucleotide sequence ID" value="NZ_CAXOKG010000003.1"/>
</dbReference>
<dbReference type="PROSITE" id="PS50995">
    <property type="entry name" value="HTH_MARR_2"/>
    <property type="match status" value="1"/>
</dbReference>
<dbReference type="GO" id="GO:0003700">
    <property type="term" value="F:DNA-binding transcription factor activity"/>
    <property type="evidence" value="ECO:0007669"/>
    <property type="project" value="InterPro"/>
</dbReference>
<dbReference type="PRINTS" id="PR00598">
    <property type="entry name" value="HTHMARR"/>
</dbReference>
<dbReference type="OMA" id="QDLRCKE"/>
<protein>
    <submittedName>
        <fullName evidence="4">Transcriptional regulator</fullName>
    </submittedName>
</protein>
<proteinExistence type="predicted"/>
<evidence type="ECO:0000313" key="5">
    <source>
        <dbReference type="Proteomes" id="UP000254707"/>
    </source>
</evidence>
<accession>A0A380HM90</accession>
<dbReference type="InterPro" id="IPR036390">
    <property type="entry name" value="WH_DNA-bd_sf"/>
</dbReference>
<dbReference type="InterPro" id="IPR000835">
    <property type="entry name" value="HTH_MarR-typ"/>
</dbReference>
<organism evidence="4 5">
    <name type="scientific">Staphylococcus saprophyticus</name>
    <dbReference type="NCBI Taxonomy" id="29385"/>
    <lineage>
        <taxon>Bacteria</taxon>
        <taxon>Bacillati</taxon>
        <taxon>Bacillota</taxon>
        <taxon>Bacilli</taxon>
        <taxon>Bacillales</taxon>
        <taxon>Staphylococcaceae</taxon>
        <taxon>Staphylococcus</taxon>
    </lineage>
</organism>
<evidence type="ECO:0000313" key="4">
    <source>
        <dbReference type="EMBL" id="SUM83408.1"/>
    </source>
</evidence>
<keyword evidence="1" id="KW-0805">Transcription regulation</keyword>
<dbReference type="EMBL" id="UHED01000001">
    <property type="protein sequence ID" value="SUM83408.1"/>
    <property type="molecule type" value="Genomic_DNA"/>
</dbReference>